<dbReference type="InterPro" id="IPR001194">
    <property type="entry name" value="cDENN_dom"/>
</dbReference>
<feature type="compositionally biased region" description="Basic and acidic residues" evidence="1">
    <location>
        <begin position="883"/>
        <end position="894"/>
    </location>
</feature>
<dbReference type="AlphaFoldDB" id="A0A7R9K0G0"/>
<dbReference type="Pfam" id="PF02893">
    <property type="entry name" value="GRAM"/>
    <property type="match status" value="1"/>
</dbReference>
<dbReference type="GO" id="GO:0031410">
    <property type="term" value="C:cytoplasmic vesicle"/>
    <property type="evidence" value="ECO:0007669"/>
    <property type="project" value="TreeGrafter"/>
</dbReference>
<dbReference type="GO" id="GO:0005085">
    <property type="term" value="F:guanyl-nucleotide exchange factor activity"/>
    <property type="evidence" value="ECO:0007669"/>
    <property type="project" value="UniProtKB-ARBA"/>
</dbReference>
<organism evidence="3">
    <name type="scientific">Timema genevievae</name>
    <name type="common">Walking stick</name>
    <dbReference type="NCBI Taxonomy" id="629358"/>
    <lineage>
        <taxon>Eukaryota</taxon>
        <taxon>Metazoa</taxon>
        <taxon>Ecdysozoa</taxon>
        <taxon>Arthropoda</taxon>
        <taxon>Hexapoda</taxon>
        <taxon>Insecta</taxon>
        <taxon>Pterygota</taxon>
        <taxon>Neoptera</taxon>
        <taxon>Polyneoptera</taxon>
        <taxon>Phasmatodea</taxon>
        <taxon>Timematodea</taxon>
        <taxon>Timematoidea</taxon>
        <taxon>Timematidae</taxon>
        <taxon>Timema</taxon>
    </lineage>
</organism>
<dbReference type="InterPro" id="IPR005113">
    <property type="entry name" value="uDENN_dom"/>
</dbReference>
<name>A0A7R9K0G0_TIMGE</name>
<dbReference type="InterPro" id="IPR004182">
    <property type="entry name" value="GRAM"/>
</dbReference>
<dbReference type="Pfam" id="PF12335">
    <property type="entry name" value="SBF2"/>
    <property type="match status" value="1"/>
</dbReference>
<dbReference type="PROSITE" id="PS50211">
    <property type="entry name" value="DENN"/>
    <property type="match status" value="1"/>
</dbReference>
<dbReference type="EMBL" id="OE841710">
    <property type="protein sequence ID" value="CAD7596876.1"/>
    <property type="molecule type" value="Genomic_DNA"/>
</dbReference>
<dbReference type="SMART" id="SM00800">
    <property type="entry name" value="uDENN"/>
    <property type="match status" value="1"/>
</dbReference>
<dbReference type="Gene3D" id="3.30.450.200">
    <property type="match status" value="1"/>
</dbReference>
<accession>A0A7R9K0G0</accession>
<proteinExistence type="predicted"/>
<dbReference type="InterPro" id="IPR043153">
    <property type="entry name" value="DENN_C"/>
</dbReference>
<dbReference type="InterPro" id="IPR005112">
    <property type="entry name" value="dDENN_dom"/>
</dbReference>
<dbReference type="SMART" id="SM00801">
    <property type="entry name" value="dDENN"/>
    <property type="match status" value="1"/>
</dbReference>
<feature type="compositionally biased region" description="Acidic residues" evidence="1">
    <location>
        <begin position="906"/>
        <end position="919"/>
    </location>
</feature>
<dbReference type="PANTHER" id="PTHR12296:SF16">
    <property type="entry name" value="C-MYC PROMOTER-BINDING PROTEIN"/>
    <property type="match status" value="1"/>
</dbReference>
<dbReference type="SMART" id="SM00799">
    <property type="entry name" value="DENN"/>
    <property type="match status" value="1"/>
</dbReference>
<dbReference type="FunFam" id="3.40.50.11500:FF:000006">
    <property type="entry name" value="SET binding factor 2"/>
    <property type="match status" value="1"/>
</dbReference>
<evidence type="ECO:0000259" key="2">
    <source>
        <dbReference type="PROSITE" id="PS50211"/>
    </source>
</evidence>
<protein>
    <recommendedName>
        <fullName evidence="2">UDENN domain-containing protein</fullName>
    </recommendedName>
</protein>
<dbReference type="GO" id="GO:0032483">
    <property type="term" value="P:regulation of Rab protein signal transduction"/>
    <property type="evidence" value="ECO:0007669"/>
    <property type="project" value="TreeGrafter"/>
</dbReference>
<dbReference type="SMART" id="SM00568">
    <property type="entry name" value="GRAM"/>
    <property type="match status" value="1"/>
</dbReference>
<dbReference type="Pfam" id="PF02141">
    <property type="entry name" value="DENN"/>
    <property type="match status" value="1"/>
</dbReference>
<dbReference type="PANTHER" id="PTHR12296">
    <property type="entry name" value="DENN DOMAIN-CONTAINING PROTEIN 4"/>
    <property type="match status" value="1"/>
</dbReference>
<dbReference type="Pfam" id="PF03456">
    <property type="entry name" value="uDENN"/>
    <property type="match status" value="1"/>
</dbReference>
<feature type="region of interest" description="Disordered" evidence="1">
    <location>
        <begin position="882"/>
        <end position="922"/>
    </location>
</feature>
<dbReference type="InterPro" id="IPR037516">
    <property type="entry name" value="Tripartite_DENN"/>
</dbReference>
<sequence>MQTAKSPTTDVTQARSVSTSETSRCFTSQCSVACLHAPLDRVSTDTGSNELSPRGCEIVTPPVRRTTRRDALTRPRSQRRICANEGRNTHTHRRESKAVQACVYNKLHMSQVRETAHVIMASTSCVVGTFLPTHRSGTSSGIILQRFPEKDWSDTPFIDGIEWFCQPQGWALSTDRQEPRFFVSVLTDIDANRHYCACMCFNETVAITPSKPVDEVHTPSTKLINEEDPVEGEGAHLTRSLPAITHHSIMYAPKCLVLVSRLDYIETFRSCLGIIYTVYVENIGVPLETLVGNILGCIQVPPPGGPQVRFSIGAGDRQALQPPLSSSLPTTHTSVCLLFQQLGIRNVLVLFCAIMTEHKILFHSKSYNRLTEGCRALTALMFPFRYSHVYIPLLPAALVEVLSTPTPFIMGVHSSLKTDIAELMDVIVADLDGGAIMVPDGVSLPLLPEPLLSHSQEALSMVLQPELSCADHAFPPSNLRLTQPAMLDKEIRAIFMRMFAQLLQGYRSCLTIIRIHPRPIITFHKAAFLGERTLLDCDFTTRVLDCMFFTSFVCERGPPWRPCDVWDELYSSMSDQLRLEAQDPRIVLLHIQELAQQLYTNENPNPQPYVQKILKPPDGAFARIHQPPLPTINTGQSLRPVQPRIVPIGLHISTIHDSRHIVSNSARRLEVLKNCINCIFENKISDARKTFPAVLRALKSKAARLALCTELAQHVLGNKAMLEHQQFDLVVRLMNCALQDDSAMDEHGVAAALLPLATAFCRKLCTGVIQFAYTCIQEHSVWQNQQFWEAAFYQDVQRDIKALYLPRVVDTSPSSRHSYDTMLSPVSPREIAAEQMRVWPALDQEKQNELVNSEESTLYSQAIHYANRMVYLLIPLDSSGRNHKQDTAFEEERVSNSITNSVAESDSADAESGFEEQDPGETGSNVIKLVSRFVDKVCTEGAVSAEHNRSLHQMVPGVVHMHIETLEAVHRESKRLPPIQKPKILTPSMLPGEEAIMEGLRVYLLPDGREESSGGLLGGPPFLPAEGAIFLTNYRIVFKGTPCDPFACEQLVVRSFPVTSLTKEKRVTVQYLAHLDQWLQEGLQLRSCTFQLIKLAFDEEVTPENIETFRKLIHRVRHPPHILNHFAFTGQVVVPQTPLHKGKEKNATLK</sequence>
<dbReference type="SUPFAM" id="SSF50729">
    <property type="entry name" value="PH domain-like"/>
    <property type="match status" value="1"/>
</dbReference>
<dbReference type="Gene3D" id="3.40.50.11500">
    <property type="match status" value="1"/>
</dbReference>
<dbReference type="InterPro" id="IPR022096">
    <property type="entry name" value="SBF1/SBF2"/>
</dbReference>
<dbReference type="InterPro" id="IPR051696">
    <property type="entry name" value="DENN_Domain_GEFs"/>
</dbReference>
<feature type="domain" description="UDENN" evidence="2">
    <location>
        <begin position="122"/>
        <end position="563"/>
    </location>
</feature>
<dbReference type="CDD" id="cd13208">
    <property type="entry name" value="PH-GRAM_MTMR5_MTMR13"/>
    <property type="match status" value="1"/>
</dbReference>
<evidence type="ECO:0000313" key="3">
    <source>
        <dbReference type="EMBL" id="CAD7596876.1"/>
    </source>
</evidence>
<reference evidence="3" key="1">
    <citation type="submission" date="2020-11" db="EMBL/GenBank/DDBJ databases">
        <authorList>
            <person name="Tran Van P."/>
        </authorList>
    </citation>
    <scope>NUCLEOTIDE SEQUENCE</scope>
</reference>
<evidence type="ECO:0000256" key="1">
    <source>
        <dbReference type="SAM" id="MobiDB-lite"/>
    </source>
</evidence>
<gene>
    <name evidence="3" type="ORF">TGEB3V08_LOCUS6552</name>
</gene>